<dbReference type="PANTHER" id="PTHR36582">
    <property type="entry name" value="ANTITOXIN PARD"/>
    <property type="match status" value="1"/>
</dbReference>
<reference evidence="3 4" key="1">
    <citation type="journal article" date="2014" name="Int. J. Syst. Evol. Microbiol.">
        <title>Complete genome sequence of Corynebacterium casei LMG S-19264T (=DSM 44701T), isolated from a smear-ripened cheese.</title>
        <authorList>
            <consortium name="US DOE Joint Genome Institute (JGI-PGF)"/>
            <person name="Walter F."/>
            <person name="Albersmeier A."/>
            <person name="Kalinowski J."/>
            <person name="Ruckert C."/>
        </authorList>
    </citation>
    <scope>NUCLEOTIDE SEQUENCE [LARGE SCALE GENOMIC DNA]</scope>
    <source>
        <strain evidence="3 4">NBRC 111766</strain>
    </source>
</reference>
<dbReference type="PANTHER" id="PTHR36582:SF2">
    <property type="entry name" value="ANTITOXIN PARD"/>
    <property type="match status" value="1"/>
</dbReference>
<keyword evidence="2" id="KW-1277">Toxin-antitoxin system</keyword>
<dbReference type="InterPro" id="IPR038296">
    <property type="entry name" value="ParD_sf"/>
</dbReference>
<comment type="similarity">
    <text evidence="1">Belongs to the ParD antitoxin family.</text>
</comment>
<dbReference type="AlphaFoldDB" id="A0AA37U2G1"/>
<evidence type="ECO:0000256" key="2">
    <source>
        <dbReference type="ARBA" id="ARBA00022649"/>
    </source>
</evidence>
<dbReference type="Proteomes" id="UP001157355">
    <property type="component" value="Unassembled WGS sequence"/>
</dbReference>
<keyword evidence="4" id="KW-1185">Reference proteome</keyword>
<dbReference type="Gene3D" id="6.10.10.120">
    <property type="entry name" value="Antitoxin ParD1-like"/>
    <property type="match status" value="1"/>
</dbReference>
<name>A0AA37U2G1_9RHOB</name>
<gene>
    <name evidence="3" type="ORF">GCM10010873_11280</name>
</gene>
<comment type="caution">
    <text evidence="3">The sequence shown here is derived from an EMBL/GenBank/DDBJ whole genome shotgun (WGS) entry which is preliminary data.</text>
</comment>
<dbReference type="InterPro" id="IPR022789">
    <property type="entry name" value="ParD"/>
</dbReference>
<protein>
    <recommendedName>
        <fullName evidence="5">Antitoxin ParD</fullName>
    </recommendedName>
</protein>
<evidence type="ECO:0008006" key="5">
    <source>
        <dbReference type="Google" id="ProtNLM"/>
    </source>
</evidence>
<evidence type="ECO:0000313" key="4">
    <source>
        <dbReference type="Proteomes" id="UP001157355"/>
    </source>
</evidence>
<dbReference type="InterPro" id="IPR010985">
    <property type="entry name" value="Ribbon_hlx_hlx"/>
</dbReference>
<sequence>MLAGTSTMNISLPDDMKAFVDEQVRSQGFATTSEYMRALIRERKDAIERLRALVIEGMESGDPQPADGAYFDALRARVGAAAAKK</sequence>
<proteinExistence type="inferred from homology"/>
<accession>A0AA37U2G1</accession>
<dbReference type="CDD" id="cd22231">
    <property type="entry name" value="RHH_NikR_HicB-like"/>
    <property type="match status" value="1"/>
</dbReference>
<dbReference type="NCBIfam" id="TIGR02606">
    <property type="entry name" value="antidote_CC2985"/>
    <property type="match status" value="1"/>
</dbReference>
<dbReference type="SUPFAM" id="SSF47598">
    <property type="entry name" value="Ribbon-helix-helix"/>
    <property type="match status" value="1"/>
</dbReference>
<dbReference type="EMBL" id="BSPP01000004">
    <property type="protein sequence ID" value="GLS86154.1"/>
    <property type="molecule type" value="Genomic_DNA"/>
</dbReference>
<dbReference type="Pfam" id="PF03693">
    <property type="entry name" value="ParD_antitoxin"/>
    <property type="match status" value="1"/>
</dbReference>
<dbReference type="GO" id="GO:0006355">
    <property type="term" value="P:regulation of DNA-templated transcription"/>
    <property type="evidence" value="ECO:0007669"/>
    <property type="project" value="InterPro"/>
</dbReference>
<evidence type="ECO:0000313" key="3">
    <source>
        <dbReference type="EMBL" id="GLS86154.1"/>
    </source>
</evidence>
<organism evidence="3 4">
    <name type="scientific">Cypionkella aquatica</name>
    <dbReference type="NCBI Taxonomy" id="1756042"/>
    <lineage>
        <taxon>Bacteria</taxon>
        <taxon>Pseudomonadati</taxon>
        <taxon>Pseudomonadota</taxon>
        <taxon>Alphaproteobacteria</taxon>
        <taxon>Rhodobacterales</taxon>
        <taxon>Paracoccaceae</taxon>
        <taxon>Cypionkella</taxon>
    </lineage>
</organism>
<evidence type="ECO:0000256" key="1">
    <source>
        <dbReference type="ARBA" id="ARBA00008580"/>
    </source>
</evidence>